<dbReference type="GO" id="GO:0003723">
    <property type="term" value="F:RNA binding"/>
    <property type="evidence" value="ECO:0007669"/>
    <property type="project" value="UniProtKB-UniRule"/>
</dbReference>
<sequence length="323" mass="37087">MGGGRKRGRTQRRHFKQGRENVWKHNPQRPPAAAGEGGEGNPSWQPFATENPAFEEYYKEQRTIPMEEWDDFMSMLRKPLPATFRINASCQFFQDICSQLENDFRKSLETEVSDEHEEDAIRPLPWYPGNLAWHLNFSRMELRRNQALESFHEFLKQENEVGNITRQEAVSMVPPLFLNVQPDNHILDMCAAPGSKTFQLLEMIHQSTKPGLLPNALVVANDVDVQRCNLLIHQTKRMCTANLIVTNHEAQNFPGCNLAKFCSETCTDESILQRFEFDRVLCDVPCSGDGTVRKAPDMWRKWNAGMGNGLHRLQVEIAMRGKD</sequence>
<comment type="similarity">
    <text evidence="1 6">Belongs to the class I-like SAM-binding methyltransferase superfamily. RsmB/NOP family.</text>
</comment>
<feature type="region of interest" description="Disordered" evidence="7">
    <location>
        <begin position="1"/>
        <end position="48"/>
    </location>
</feature>
<evidence type="ECO:0000259" key="8">
    <source>
        <dbReference type="PROSITE" id="PS51686"/>
    </source>
</evidence>
<dbReference type="SUPFAM" id="SSF53335">
    <property type="entry name" value="S-adenosyl-L-methionine-dependent methyltransferases"/>
    <property type="match status" value="1"/>
</dbReference>
<dbReference type="InterPro" id="IPR049560">
    <property type="entry name" value="MeTrfase_RsmB-F_NOP2_cat"/>
</dbReference>
<dbReference type="PANTHER" id="PTHR22808:SF1">
    <property type="entry name" value="RNA CYTOSINE-C(5)-METHYLTRANSFERASE NSUN2-RELATED"/>
    <property type="match status" value="1"/>
</dbReference>
<evidence type="ECO:0000256" key="3">
    <source>
        <dbReference type="ARBA" id="ARBA00022679"/>
    </source>
</evidence>
<dbReference type="PROSITE" id="PS51686">
    <property type="entry name" value="SAM_MT_RSMB_NOP"/>
    <property type="match status" value="1"/>
</dbReference>
<dbReference type="InterPro" id="IPR018314">
    <property type="entry name" value="RsmB/NOL1/NOP2-like_CS"/>
</dbReference>
<proteinExistence type="inferred from homology"/>
<dbReference type="Pfam" id="PF01189">
    <property type="entry name" value="Methyltr_RsmB-F"/>
    <property type="match status" value="1"/>
</dbReference>
<keyword evidence="5 6" id="KW-0694">RNA-binding</keyword>
<dbReference type="PROSITE" id="PS01153">
    <property type="entry name" value="NOL1_NOP2_SUN"/>
    <property type="match status" value="1"/>
</dbReference>
<accession>A0A0A9DPT3</accession>
<dbReference type="FunFam" id="3.40.50.150:FF:000153">
    <property type="entry name" value="S-adenosyl-L-methionine-dependent methyltransferase superfamily protein"/>
    <property type="match status" value="1"/>
</dbReference>
<evidence type="ECO:0000313" key="9">
    <source>
        <dbReference type="EMBL" id="JAD88683.1"/>
    </source>
</evidence>
<evidence type="ECO:0000256" key="1">
    <source>
        <dbReference type="ARBA" id="ARBA00007494"/>
    </source>
</evidence>
<dbReference type="AlphaFoldDB" id="A0A0A9DPT3"/>
<reference evidence="9" key="2">
    <citation type="journal article" date="2015" name="Data Brief">
        <title>Shoot transcriptome of the giant reed, Arundo donax.</title>
        <authorList>
            <person name="Barrero R.A."/>
            <person name="Guerrero F.D."/>
            <person name="Moolhuijzen P."/>
            <person name="Goolsby J.A."/>
            <person name="Tidwell J."/>
            <person name="Bellgard S.E."/>
            <person name="Bellgard M.I."/>
        </authorList>
    </citation>
    <scope>NUCLEOTIDE SEQUENCE</scope>
    <source>
        <tissue evidence="9">Shoot tissue taken approximately 20 cm above the soil surface</tissue>
    </source>
</reference>
<dbReference type="InterPro" id="IPR001678">
    <property type="entry name" value="MeTrfase_RsmB-F_NOP2_dom"/>
</dbReference>
<dbReference type="PRINTS" id="PR02008">
    <property type="entry name" value="RCMTFAMILY"/>
</dbReference>
<evidence type="ECO:0000256" key="2">
    <source>
        <dbReference type="ARBA" id="ARBA00022603"/>
    </source>
</evidence>
<keyword evidence="3 6" id="KW-0808">Transferase</keyword>
<feature type="binding site" evidence="6">
    <location>
        <position position="283"/>
    </location>
    <ligand>
        <name>S-adenosyl-L-methionine</name>
        <dbReference type="ChEBI" id="CHEBI:59789"/>
    </ligand>
</feature>
<evidence type="ECO:0000256" key="6">
    <source>
        <dbReference type="PROSITE-ProRule" id="PRU01023"/>
    </source>
</evidence>
<dbReference type="Gene3D" id="3.40.50.150">
    <property type="entry name" value="Vaccinia Virus protein VP39"/>
    <property type="match status" value="1"/>
</dbReference>
<protein>
    <recommendedName>
        <fullName evidence="8">SAM-dependent MTase RsmB/NOP-type domain-containing protein</fullName>
    </recommendedName>
</protein>
<comment type="caution">
    <text evidence="6">Lacks conserved residue(s) required for the propagation of feature annotation.</text>
</comment>
<dbReference type="InterPro" id="IPR029063">
    <property type="entry name" value="SAM-dependent_MTases_sf"/>
</dbReference>
<dbReference type="InterPro" id="IPR023267">
    <property type="entry name" value="RCMT"/>
</dbReference>
<dbReference type="EMBL" id="GBRH01209212">
    <property type="protein sequence ID" value="JAD88683.1"/>
    <property type="molecule type" value="Transcribed_RNA"/>
</dbReference>
<organism evidence="9">
    <name type="scientific">Arundo donax</name>
    <name type="common">Giant reed</name>
    <name type="synonym">Donax arundinaceus</name>
    <dbReference type="NCBI Taxonomy" id="35708"/>
    <lineage>
        <taxon>Eukaryota</taxon>
        <taxon>Viridiplantae</taxon>
        <taxon>Streptophyta</taxon>
        <taxon>Embryophyta</taxon>
        <taxon>Tracheophyta</taxon>
        <taxon>Spermatophyta</taxon>
        <taxon>Magnoliopsida</taxon>
        <taxon>Liliopsida</taxon>
        <taxon>Poales</taxon>
        <taxon>Poaceae</taxon>
        <taxon>PACMAD clade</taxon>
        <taxon>Arundinoideae</taxon>
        <taxon>Arundineae</taxon>
        <taxon>Arundo</taxon>
    </lineage>
</organism>
<evidence type="ECO:0000256" key="7">
    <source>
        <dbReference type="SAM" id="MobiDB-lite"/>
    </source>
</evidence>
<reference evidence="9" key="1">
    <citation type="submission" date="2014-09" db="EMBL/GenBank/DDBJ databases">
        <authorList>
            <person name="Magalhaes I.L.F."/>
            <person name="Oliveira U."/>
            <person name="Santos F.R."/>
            <person name="Vidigal T.H.D.A."/>
            <person name="Brescovit A.D."/>
            <person name="Santos A.J."/>
        </authorList>
    </citation>
    <scope>NUCLEOTIDE SEQUENCE</scope>
    <source>
        <tissue evidence="9">Shoot tissue taken approximately 20 cm above the soil surface</tissue>
    </source>
</reference>
<dbReference type="GO" id="GO:0001510">
    <property type="term" value="P:RNA methylation"/>
    <property type="evidence" value="ECO:0007669"/>
    <property type="project" value="InterPro"/>
</dbReference>
<dbReference type="PANTHER" id="PTHR22808">
    <property type="entry name" value="NCL1 YEAST -RELATED NOL1/NOP2/FMU SUN DOMAIN-CONTAINING"/>
    <property type="match status" value="1"/>
</dbReference>
<feature type="binding site" evidence="6">
    <location>
        <begin position="190"/>
        <end position="196"/>
    </location>
    <ligand>
        <name>S-adenosyl-L-methionine</name>
        <dbReference type="ChEBI" id="CHEBI:59789"/>
    </ligand>
</feature>
<feature type="compositionally biased region" description="Basic residues" evidence="7">
    <location>
        <begin position="1"/>
        <end position="16"/>
    </location>
</feature>
<keyword evidence="2 6" id="KW-0489">Methyltransferase</keyword>
<evidence type="ECO:0000256" key="5">
    <source>
        <dbReference type="ARBA" id="ARBA00022884"/>
    </source>
</evidence>
<name>A0A0A9DPT3_ARUDO</name>
<feature type="binding site" evidence="6">
    <location>
        <position position="222"/>
    </location>
    <ligand>
        <name>S-adenosyl-L-methionine</name>
        <dbReference type="ChEBI" id="CHEBI:59789"/>
    </ligand>
</feature>
<keyword evidence="4 6" id="KW-0949">S-adenosyl-L-methionine</keyword>
<dbReference type="GO" id="GO:0008173">
    <property type="term" value="F:RNA methyltransferase activity"/>
    <property type="evidence" value="ECO:0007669"/>
    <property type="project" value="InterPro"/>
</dbReference>
<feature type="domain" description="SAM-dependent MTase RsmB/NOP-type" evidence="8">
    <location>
        <begin position="72"/>
        <end position="323"/>
    </location>
</feature>
<evidence type="ECO:0000256" key="4">
    <source>
        <dbReference type="ARBA" id="ARBA00022691"/>
    </source>
</evidence>